<accession>A0A0R0C7Z9</accession>
<dbReference type="AlphaFoldDB" id="A0A0R0C7Z9"/>
<gene>
    <name evidence="1" type="ORF">ABB27_14540</name>
</gene>
<evidence type="ECO:0000313" key="1">
    <source>
        <dbReference type="EMBL" id="KRG65788.1"/>
    </source>
</evidence>
<protein>
    <submittedName>
        <fullName evidence="1">Uncharacterized protein</fullName>
    </submittedName>
</protein>
<reference evidence="1 2" key="1">
    <citation type="submission" date="2015-05" db="EMBL/GenBank/DDBJ databases">
        <title>Genome sequencing and analysis of members of genus Stenotrophomonas.</title>
        <authorList>
            <person name="Patil P.P."/>
            <person name="Midha S."/>
            <person name="Patil P.B."/>
        </authorList>
    </citation>
    <scope>NUCLEOTIDE SEQUENCE [LARGE SCALE GENOMIC DNA]</scope>
    <source>
        <strain evidence="1 2">DSM 18941</strain>
    </source>
</reference>
<organism evidence="1 2">
    <name type="scientific">Stenotrophomonas terrae</name>
    <dbReference type="NCBI Taxonomy" id="405446"/>
    <lineage>
        <taxon>Bacteria</taxon>
        <taxon>Pseudomonadati</taxon>
        <taxon>Pseudomonadota</taxon>
        <taxon>Gammaproteobacteria</taxon>
        <taxon>Lysobacterales</taxon>
        <taxon>Lysobacteraceae</taxon>
        <taxon>Stenotrophomonas</taxon>
    </lineage>
</organism>
<comment type="caution">
    <text evidence="1">The sequence shown here is derived from an EMBL/GenBank/DDBJ whole genome shotgun (WGS) entry which is preliminary data.</text>
</comment>
<dbReference type="PATRIC" id="fig|405446.3.peg.2654"/>
<dbReference type="EMBL" id="LDJJ01000051">
    <property type="protein sequence ID" value="KRG65788.1"/>
    <property type="molecule type" value="Genomic_DNA"/>
</dbReference>
<proteinExistence type="predicted"/>
<evidence type="ECO:0000313" key="2">
    <source>
        <dbReference type="Proteomes" id="UP000051863"/>
    </source>
</evidence>
<name>A0A0R0C7Z9_9GAMM</name>
<sequence length="82" mass="9178">MHHPYFPAGDVQAGTNRMQASINRLADVMEDALGLLPPDHPAQRAAIQLQYDWAALALSLRDAGMNVPRCEHDEGWPEEFPR</sequence>
<dbReference type="Proteomes" id="UP000051863">
    <property type="component" value="Unassembled WGS sequence"/>
</dbReference>
<keyword evidence="2" id="KW-1185">Reference proteome</keyword>